<evidence type="ECO:0000259" key="3">
    <source>
        <dbReference type="Pfam" id="PF02805"/>
    </source>
</evidence>
<protein>
    <submittedName>
        <fullName evidence="4">Piso0_004038 protein</fullName>
    </submittedName>
</protein>
<feature type="region of interest" description="Disordered" evidence="2">
    <location>
        <begin position="275"/>
        <end position="382"/>
    </location>
</feature>
<evidence type="ECO:0000313" key="5">
    <source>
        <dbReference type="EMBL" id="CCE84493.1"/>
    </source>
</evidence>
<dbReference type="EMBL" id="FO082048">
    <property type="protein sequence ID" value="CCE84493.1"/>
    <property type="molecule type" value="Genomic_DNA"/>
</dbReference>
<dbReference type="GO" id="GO:0008270">
    <property type="term" value="F:zinc ion binding"/>
    <property type="evidence" value="ECO:0007669"/>
    <property type="project" value="InterPro"/>
</dbReference>
<dbReference type="Gene3D" id="3.40.10.10">
    <property type="entry name" value="DNA Methylphosphotriester Repair Domain"/>
    <property type="match status" value="1"/>
</dbReference>
<reference evidence="4" key="1">
    <citation type="submission" date="2011-10" db="EMBL/GenBank/DDBJ databases">
        <authorList>
            <person name="Genoscope - CEA"/>
        </authorList>
    </citation>
    <scope>NUCLEOTIDE SEQUENCE</scope>
</reference>
<dbReference type="Proteomes" id="UP000005222">
    <property type="component" value="Chromosome K"/>
</dbReference>
<evidence type="ECO:0000313" key="4">
    <source>
        <dbReference type="EMBL" id="CCE83462.1"/>
    </source>
</evidence>
<dbReference type="STRING" id="559304.G8YA79"/>
<dbReference type="eggNOG" id="ENOG502QU2D">
    <property type="taxonomic scope" value="Eukaryota"/>
</dbReference>
<dbReference type="InParanoid" id="G8YA79"/>
<dbReference type="Gene3D" id="1.10.10.60">
    <property type="entry name" value="Homeodomain-like"/>
    <property type="match status" value="1"/>
</dbReference>
<feature type="compositionally biased region" description="Polar residues" evidence="2">
    <location>
        <begin position="361"/>
        <end position="372"/>
    </location>
</feature>
<dbReference type="InterPro" id="IPR004026">
    <property type="entry name" value="Ada_DNA_repair_Zn-bd"/>
</dbReference>
<organism evidence="4 6">
    <name type="scientific">Pichia sorbitophila (strain ATCC MYA-4447 / BCRC 22081 / CBS 7064 / NBRC 10061 / NRRL Y-12695)</name>
    <name type="common">Hybrid yeast</name>
    <dbReference type="NCBI Taxonomy" id="559304"/>
    <lineage>
        <taxon>Eukaryota</taxon>
        <taxon>Fungi</taxon>
        <taxon>Dikarya</taxon>
        <taxon>Ascomycota</taxon>
        <taxon>Saccharomycotina</taxon>
        <taxon>Pichiomycetes</taxon>
        <taxon>Debaryomycetaceae</taxon>
        <taxon>Millerozyma</taxon>
    </lineage>
</organism>
<proteinExistence type="predicted"/>
<dbReference type="OrthoDB" id="2447880at2759"/>
<feature type="compositionally biased region" description="Low complexity" evidence="2">
    <location>
        <begin position="190"/>
        <end position="205"/>
    </location>
</feature>
<evidence type="ECO:0000256" key="2">
    <source>
        <dbReference type="SAM" id="MobiDB-lite"/>
    </source>
</evidence>
<reference evidence="6" key="2">
    <citation type="journal article" date="2012" name="G3 (Bethesda)">
        <title>Pichia sorbitophila, an interspecies yeast hybrid reveals early steps of genome resolution following polyploidization.</title>
        <authorList>
            <person name="Leh Louis V."/>
            <person name="Despons L."/>
            <person name="Friedrich A."/>
            <person name="Martin T."/>
            <person name="Durrens P."/>
            <person name="Casaregola S."/>
            <person name="Neuveglise C."/>
            <person name="Fairhead C."/>
            <person name="Marck C."/>
            <person name="Cruz J.A."/>
            <person name="Straub M.L."/>
            <person name="Kugler V."/>
            <person name="Sacerdot C."/>
            <person name="Uzunov Z."/>
            <person name="Thierry A."/>
            <person name="Weiss S."/>
            <person name="Bleykasten C."/>
            <person name="De Montigny J."/>
            <person name="Jacques N."/>
            <person name="Jung P."/>
            <person name="Lemaire M."/>
            <person name="Mallet S."/>
            <person name="Morel G."/>
            <person name="Richard G.F."/>
            <person name="Sarkar A."/>
            <person name="Savel G."/>
            <person name="Schacherer J."/>
            <person name="Seret M.L."/>
            <person name="Talla E."/>
            <person name="Samson G."/>
            <person name="Jubin C."/>
            <person name="Poulain J."/>
            <person name="Vacherie B."/>
            <person name="Barbe V."/>
            <person name="Pelletier E."/>
            <person name="Sherman D.J."/>
            <person name="Westhof E."/>
            <person name="Weissenbach J."/>
            <person name="Baret P.V."/>
            <person name="Wincker P."/>
            <person name="Gaillardin C."/>
            <person name="Dujon B."/>
            <person name="Souciet J.L."/>
        </authorList>
    </citation>
    <scope>NUCLEOTIDE SEQUENCE [LARGE SCALE GENOMIC DNA]</scope>
    <source>
        <strain evidence="6">ATCC MYA-4447 / BCRC 22081 / CBS 7064 / NBRC 10061 / NRRL Y-12695</strain>
    </source>
</reference>
<feature type="compositionally biased region" description="Low complexity" evidence="2">
    <location>
        <begin position="277"/>
        <end position="294"/>
    </location>
</feature>
<dbReference type="GO" id="GO:0003677">
    <property type="term" value="F:DNA binding"/>
    <property type="evidence" value="ECO:0007669"/>
    <property type="project" value="InterPro"/>
</dbReference>
<feature type="region of interest" description="Disordered" evidence="2">
    <location>
        <begin position="189"/>
        <end position="213"/>
    </location>
</feature>
<name>G8YA79_PICSO</name>
<dbReference type="GO" id="GO:0008168">
    <property type="term" value="F:methyltransferase activity"/>
    <property type="evidence" value="ECO:0007669"/>
    <property type="project" value="InterPro"/>
</dbReference>
<feature type="domain" description="Ada DNA repair metal-binding" evidence="3">
    <location>
        <begin position="9"/>
        <end position="73"/>
    </location>
</feature>
<dbReference type="GO" id="GO:0006281">
    <property type="term" value="P:DNA repair"/>
    <property type="evidence" value="ECO:0007669"/>
    <property type="project" value="InterPro"/>
</dbReference>
<dbReference type="GO" id="GO:0006355">
    <property type="term" value="P:regulation of DNA-templated transcription"/>
    <property type="evidence" value="ECO:0007669"/>
    <property type="project" value="InterPro"/>
</dbReference>
<evidence type="ECO:0000313" key="6">
    <source>
        <dbReference type="Proteomes" id="UP000005222"/>
    </source>
</evidence>
<sequence length="569" mass="61685">MVYSSEAAKWKAYQFSDPFATGSFCVCNKINKTFCRPDCDARPITNLKSEIKFVKSAEEGMNFGYTPCEHCDPLNPPVIDVNLLVECVAAINKQIGFLPPLLDENEDRNNEKIKENIIESKRTNEEHILQTISGRRSSVPVVNFEGKYSKDYENASLSKNDFDHYRLVDLACRHLALAAAVSIFQPNPLNGSKSPGESPGSSNPSNKKRRRRGGVLGFKELAAKSKLSAWHFHRVFKSVTGFTPKTYGDKCWEFIKNYKGSTEFSMAQPALMSTAGSAHSSHHNSSSSEYLSSPPTSPGDSPAAKKAKTSPKAVKFELMSPAKSQDESSPFKEVFLNQPDGMGSSSTGAGAGAVPGVSGLYDQSPTMTSSIAPGSDGSMFADGSSDNASKAFDYTVPSQASFDFSMNQPMMNNNLDLFGDQNSLQFMGQDVNSTASHSRAYSVPDLSKFHPQTSTLFGHVKQNQEIDDATDTFNVNNQFNSPMMGDLSLNDPSMSAFPGVTDNDENINLMSLKSSGADLLEDSALSSLNPLNDERGLNANSFNPMGFDVDPASASLAFTPELLSTNNSI</sequence>
<dbReference type="Proteomes" id="UP000005222">
    <property type="component" value="Chromosome L"/>
</dbReference>
<keyword evidence="6" id="KW-1185">Reference proteome</keyword>
<dbReference type="InterPro" id="IPR035451">
    <property type="entry name" value="Ada-like_dom_sf"/>
</dbReference>
<feature type="compositionally biased region" description="Low complexity" evidence="2">
    <location>
        <begin position="341"/>
        <end position="359"/>
    </location>
</feature>
<accession>G8YA79</accession>
<dbReference type="Pfam" id="PF02805">
    <property type="entry name" value="Ada_Zn_binding"/>
    <property type="match status" value="1"/>
</dbReference>
<dbReference type="SUPFAM" id="SSF57884">
    <property type="entry name" value="Ada DNA repair protein, N-terminal domain (N-Ada 10)"/>
    <property type="match status" value="1"/>
</dbReference>
<gene>
    <name evidence="4" type="primary">Piso0_004038</name>
    <name evidence="4" type="ORF">GNLVRS01_PISO0K08084g</name>
    <name evidence="5" type="ORF">GNLVRS01_PISO0L08085g</name>
</gene>
<dbReference type="EMBL" id="FO082049">
    <property type="protein sequence ID" value="CCE83462.1"/>
    <property type="molecule type" value="Genomic_DNA"/>
</dbReference>
<keyword evidence="1" id="KW-0010">Activator</keyword>
<dbReference type="AlphaFoldDB" id="G8YA79"/>
<evidence type="ECO:0000256" key="1">
    <source>
        <dbReference type="ARBA" id="ARBA00023159"/>
    </source>
</evidence>
<dbReference type="HOGENOM" id="CLU_027889_1_0_1"/>